<accession>A0A136PIT4</accession>
<organism evidence="1 2">
    <name type="scientific">Micromonospora rosaria</name>
    <dbReference type="NCBI Taxonomy" id="47874"/>
    <lineage>
        <taxon>Bacteria</taxon>
        <taxon>Bacillati</taxon>
        <taxon>Actinomycetota</taxon>
        <taxon>Actinomycetes</taxon>
        <taxon>Micromonosporales</taxon>
        <taxon>Micromonosporaceae</taxon>
        <taxon>Micromonospora</taxon>
    </lineage>
</organism>
<dbReference type="Proteomes" id="UP000070620">
    <property type="component" value="Unassembled WGS sequence"/>
</dbReference>
<reference evidence="1 2" key="1">
    <citation type="submission" date="2016-01" db="EMBL/GenBank/DDBJ databases">
        <title>Whole genome sequence and analysis of Micromonospora rosaria DSM 803, which can produce antibacterial substance rosamicin.</title>
        <authorList>
            <person name="Yang H."/>
            <person name="He X."/>
            <person name="Zhu D."/>
        </authorList>
    </citation>
    <scope>NUCLEOTIDE SEQUENCE [LARGE SCALE GENOMIC DNA]</scope>
    <source>
        <strain evidence="1 2">DSM 803</strain>
    </source>
</reference>
<evidence type="ECO:0000313" key="1">
    <source>
        <dbReference type="EMBL" id="KXK58314.1"/>
    </source>
</evidence>
<keyword evidence="2" id="KW-1185">Reference proteome</keyword>
<gene>
    <name evidence="1" type="ORF">AWW66_30485</name>
</gene>
<protein>
    <submittedName>
        <fullName evidence="1">Uncharacterized protein</fullName>
    </submittedName>
</protein>
<dbReference type="AlphaFoldDB" id="A0A136PIT4"/>
<sequence length="70" mass="7497">MEVDMYRQIEALGGRLLGLFVPRVEAAAATSAACKSWPACWQCNRAYGGNCSYNAPCSTCNNGGSYSCFC</sequence>
<comment type="caution">
    <text evidence="1">The sequence shown here is derived from an EMBL/GenBank/DDBJ whole genome shotgun (WGS) entry which is preliminary data.</text>
</comment>
<evidence type="ECO:0000313" key="2">
    <source>
        <dbReference type="Proteomes" id="UP000070620"/>
    </source>
</evidence>
<name>A0A136PIT4_9ACTN</name>
<dbReference type="EMBL" id="LRQV01000211">
    <property type="protein sequence ID" value="KXK58314.1"/>
    <property type="molecule type" value="Genomic_DNA"/>
</dbReference>
<proteinExistence type="predicted"/>